<evidence type="ECO:0000313" key="4">
    <source>
        <dbReference type="EMBL" id="QCX23745.1"/>
    </source>
</evidence>
<evidence type="ECO:0000259" key="3">
    <source>
        <dbReference type="PROSITE" id="PS51459"/>
    </source>
</evidence>
<dbReference type="SUPFAM" id="SSF140931">
    <property type="entry name" value="Fic-like"/>
    <property type="match status" value="1"/>
</dbReference>
<reference evidence="4 5" key="1">
    <citation type="submission" date="2019-05" db="EMBL/GenBank/DDBJ databases">
        <title>Genome Sequence of Lactobacillus futsaii Y97, a Potential Probiotic Strain Isolated from the Futsai of Taiwan.</title>
        <authorList>
            <person name="Du X."/>
        </authorList>
    </citation>
    <scope>NUCLEOTIDE SEQUENCE [LARGE SCALE GENOMIC DNA]</scope>
    <source>
        <strain evidence="4 5">Y97</strain>
    </source>
</reference>
<evidence type="ECO:0000256" key="2">
    <source>
        <dbReference type="PIRSR" id="PIRSR640198-3"/>
    </source>
</evidence>
<dbReference type="Pfam" id="PF02661">
    <property type="entry name" value="Fic"/>
    <property type="match status" value="1"/>
</dbReference>
<feature type="active site" evidence="1">
    <location>
        <position position="199"/>
    </location>
</feature>
<protein>
    <submittedName>
        <fullName evidence="4">Fic family protein</fullName>
    </submittedName>
</protein>
<dbReference type="Gene3D" id="1.10.3290.10">
    <property type="entry name" value="Fido-like domain"/>
    <property type="match status" value="1"/>
</dbReference>
<dbReference type="InterPro" id="IPR036388">
    <property type="entry name" value="WH-like_DNA-bd_sf"/>
</dbReference>
<dbReference type="KEGG" id="lft:FG051_00900"/>
<accession>A0A5B7T0I7</accession>
<dbReference type="Gene3D" id="1.10.10.10">
    <property type="entry name" value="Winged helix-like DNA-binding domain superfamily/Winged helix DNA-binding domain"/>
    <property type="match status" value="1"/>
</dbReference>
<feature type="site" description="Important for autoinhibition of adenylyltransferase activity" evidence="2">
    <location>
        <position position="64"/>
    </location>
</feature>
<name>A0A5B7T0I7_9LACO</name>
<evidence type="ECO:0000313" key="5">
    <source>
        <dbReference type="Proteomes" id="UP000310673"/>
    </source>
</evidence>
<dbReference type="PROSITE" id="PS51459">
    <property type="entry name" value="FIDO"/>
    <property type="match status" value="1"/>
</dbReference>
<proteinExistence type="predicted"/>
<gene>
    <name evidence="4" type="ORF">FG051_00900</name>
</gene>
<dbReference type="InterPro" id="IPR036597">
    <property type="entry name" value="Fido-like_dom_sf"/>
</dbReference>
<sequence>MMLKTFDYKTLNNLEITPEMTKKLMEISLMMGKQSTKNLKTDSTLKRLIEVAKIQSTDASNRIEGIFTSDTRLRKIVAEKTMPHNRSEEEISGYRDVLNLIHQQNQYIPITSNTILTLHKHLFGFTASTWGGHYKDIDNEIIARYEDGRSEIRFTPPKAFITPELIENLCTAYNDAINEDAIPSLLLIGAFVFDFVSIHPFRNGNGRMSRLLMLLTMYKSGFEVGKFISIESLIEKTKPAYYVSLQNSSRNWATNKNSYQPFLDYFLSIVLQAYRDLQDRLQPSEKKISVTNSIINNLQDKLYPLSKRELSSLIPEYSLITIERALKELLDSKRIKKVGAGRSTKYILIFSK</sequence>
<dbReference type="PANTHER" id="PTHR13504">
    <property type="entry name" value="FIDO DOMAIN-CONTAINING PROTEIN DDB_G0283145"/>
    <property type="match status" value="1"/>
</dbReference>
<dbReference type="PANTHER" id="PTHR13504:SF38">
    <property type="entry name" value="FIDO DOMAIN-CONTAINING PROTEIN"/>
    <property type="match status" value="1"/>
</dbReference>
<dbReference type="Proteomes" id="UP000310673">
    <property type="component" value="Chromosome"/>
</dbReference>
<dbReference type="EMBL" id="CP040736">
    <property type="protein sequence ID" value="QCX23745.1"/>
    <property type="molecule type" value="Genomic_DNA"/>
</dbReference>
<organism evidence="4 5">
    <name type="scientific">Companilactobacillus futsaii</name>
    <dbReference type="NCBI Taxonomy" id="938155"/>
    <lineage>
        <taxon>Bacteria</taxon>
        <taxon>Bacillati</taxon>
        <taxon>Bacillota</taxon>
        <taxon>Bacilli</taxon>
        <taxon>Lactobacillales</taxon>
        <taxon>Lactobacillaceae</taxon>
        <taxon>Companilactobacillus</taxon>
    </lineage>
</organism>
<dbReference type="STRING" id="1423818.FC88_GL000126"/>
<evidence type="ECO:0000256" key="1">
    <source>
        <dbReference type="PIRSR" id="PIRSR640198-1"/>
    </source>
</evidence>
<dbReference type="InterPro" id="IPR003812">
    <property type="entry name" value="Fido"/>
</dbReference>
<dbReference type="AlphaFoldDB" id="A0A5B7T0I7"/>
<dbReference type="InterPro" id="IPR040198">
    <property type="entry name" value="Fido_containing"/>
</dbReference>
<feature type="domain" description="Fido" evidence="3">
    <location>
        <begin position="110"/>
        <end position="268"/>
    </location>
</feature>